<dbReference type="InterPro" id="IPR001789">
    <property type="entry name" value="Sig_transdc_resp-reg_receiver"/>
</dbReference>
<gene>
    <name evidence="4" type="ORF">Krac_2444</name>
</gene>
<dbReference type="InterPro" id="IPR050595">
    <property type="entry name" value="Bact_response_regulator"/>
</dbReference>
<dbReference type="Pfam" id="PF00072">
    <property type="entry name" value="Response_reg"/>
    <property type="match status" value="1"/>
</dbReference>
<dbReference type="PANTHER" id="PTHR44591:SF3">
    <property type="entry name" value="RESPONSE REGULATORY DOMAIN-CONTAINING PROTEIN"/>
    <property type="match status" value="1"/>
</dbReference>
<dbReference type="PROSITE" id="PS50110">
    <property type="entry name" value="RESPONSE_REGULATORY"/>
    <property type="match status" value="1"/>
</dbReference>
<accession>D6U5C6</accession>
<evidence type="ECO:0000313" key="4">
    <source>
        <dbReference type="EMBL" id="EFH81706.1"/>
    </source>
</evidence>
<reference evidence="4 5" key="1">
    <citation type="journal article" date="2011" name="Stand. Genomic Sci.">
        <title>Non-contiguous finished genome sequence and contextual data of the filamentous soil bacterium Ktedonobacter racemifer type strain (SOSP1-21).</title>
        <authorList>
            <person name="Chang Y.J."/>
            <person name="Land M."/>
            <person name="Hauser L."/>
            <person name="Chertkov O."/>
            <person name="Del Rio T.G."/>
            <person name="Nolan M."/>
            <person name="Copeland A."/>
            <person name="Tice H."/>
            <person name="Cheng J.F."/>
            <person name="Lucas S."/>
            <person name="Han C."/>
            <person name="Goodwin L."/>
            <person name="Pitluck S."/>
            <person name="Ivanova N."/>
            <person name="Ovchinikova G."/>
            <person name="Pati A."/>
            <person name="Chen A."/>
            <person name="Palaniappan K."/>
            <person name="Mavromatis K."/>
            <person name="Liolios K."/>
            <person name="Brettin T."/>
            <person name="Fiebig A."/>
            <person name="Rohde M."/>
            <person name="Abt B."/>
            <person name="Goker M."/>
            <person name="Detter J.C."/>
            <person name="Woyke T."/>
            <person name="Bristow J."/>
            <person name="Eisen J.A."/>
            <person name="Markowitz V."/>
            <person name="Hugenholtz P."/>
            <person name="Kyrpides N.C."/>
            <person name="Klenk H.P."/>
            <person name="Lapidus A."/>
        </authorList>
    </citation>
    <scope>NUCLEOTIDE SEQUENCE [LARGE SCALE GENOMIC DNA]</scope>
    <source>
        <strain evidence="5">DSM 44963</strain>
    </source>
</reference>
<proteinExistence type="predicted"/>
<dbReference type="SMART" id="SM00448">
    <property type="entry name" value="REC"/>
    <property type="match status" value="1"/>
</dbReference>
<feature type="domain" description="Response regulatory" evidence="3">
    <location>
        <begin position="3"/>
        <end position="119"/>
    </location>
</feature>
<keyword evidence="5" id="KW-1185">Reference proteome</keyword>
<dbReference type="RefSeq" id="WP_007919246.1">
    <property type="nucleotide sequence ID" value="NZ_ADVG01000004.1"/>
</dbReference>
<dbReference type="PANTHER" id="PTHR44591">
    <property type="entry name" value="STRESS RESPONSE REGULATOR PROTEIN 1"/>
    <property type="match status" value="1"/>
</dbReference>
<protein>
    <submittedName>
        <fullName evidence="4">Response regulator receiver protein</fullName>
    </submittedName>
</protein>
<dbReference type="SUPFAM" id="SSF52172">
    <property type="entry name" value="CheY-like"/>
    <property type="match status" value="1"/>
</dbReference>
<dbReference type="AlphaFoldDB" id="D6U5C6"/>
<evidence type="ECO:0000256" key="1">
    <source>
        <dbReference type="ARBA" id="ARBA00022553"/>
    </source>
</evidence>
<name>D6U5C6_KTERA</name>
<evidence type="ECO:0000313" key="5">
    <source>
        <dbReference type="Proteomes" id="UP000004508"/>
    </source>
</evidence>
<evidence type="ECO:0000256" key="2">
    <source>
        <dbReference type="PROSITE-ProRule" id="PRU00169"/>
    </source>
</evidence>
<sequence length="120" mass="13394">MGKRIVVVDDDQALRLIQELLEDEAYAVDTAIDGLDALGQLDHQRNVYDMILLDLTMLRLNGLQFLHKVQEQDPALLHSIIAISVDEEALRQATGRGICGALKKPFDMEVLLALVVRARC</sequence>
<keyword evidence="1 2" id="KW-0597">Phosphoprotein</keyword>
<organism evidence="4 5">
    <name type="scientific">Ktedonobacter racemifer DSM 44963</name>
    <dbReference type="NCBI Taxonomy" id="485913"/>
    <lineage>
        <taxon>Bacteria</taxon>
        <taxon>Bacillati</taxon>
        <taxon>Chloroflexota</taxon>
        <taxon>Ktedonobacteria</taxon>
        <taxon>Ktedonobacterales</taxon>
        <taxon>Ktedonobacteraceae</taxon>
        <taxon>Ktedonobacter</taxon>
    </lineage>
</organism>
<dbReference type="Gene3D" id="3.40.50.2300">
    <property type="match status" value="1"/>
</dbReference>
<feature type="modified residue" description="4-aspartylphosphate" evidence="2">
    <location>
        <position position="54"/>
    </location>
</feature>
<comment type="caution">
    <text evidence="4">The sequence shown here is derived from an EMBL/GenBank/DDBJ whole genome shotgun (WGS) entry which is preliminary data.</text>
</comment>
<dbReference type="OrthoDB" id="161664at2"/>
<dbReference type="InParanoid" id="D6U5C6"/>
<dbReference type="GO" id="GO:0000160">
    <property type="term" value="P:phosphorelay signal transduction system"/>
    <property type="evidence" value="ECO:0007669"/>
    <property type="project" value="InterPro"/>
</dbReference>
<dbReference type="Proteomes" id="UP000004508">
    <property type="component" value="Unassembled WGS sequence"/>
</dbReference>
<dbReference type="EMBL" id="ADVG01000004">
    <property type="protein sequence ID" value="EFH81706.1"/>
    <property type="molecule type" value="Genomic_DNA"/>
</dbReference>
<dbReference type="STRING" id="485913.Krac_2444"/>
<evidence type="ECO:0000259" key="3">
    <source>
        <dbReference type="PROSITE" id="PS50110"/>
    </source>
</evidence>
<dbReference type="InterPro" id="IPR011006">
    <property type="entry name" value="CheY-like_superfamily"/>
</dbReference>
<dbReference type="eggNOG" id="COG2204">
    <property type="taxonomic scope" value="Bacteria"/>
</dbReference>